<keyword evidence="6" id="KW-0496">Mitochondrion</keyword>
<protein>
    <submittedName>
        <fullName evidence="11">CHCH domain-containing protein</fullName>
    </submittedName>
</protein>
<evidence type="ECO:0000313" key="10">
    <source>
        <dbReference type="Proteomes" id="UP000095283"/>
    </source>
</evidence>
<dbReference type="FunFam" id="1.10.287.2900:FF:000006">
    <property type="entry name" value="Protein CBG18121"/>
    <property type="match status" value="1"/>
</dbReference>
<keyword evidence="2" id="KW-0813">Transport</keyword>
<keyword evidence="3" id="KW-0653">Protein transport</keyword>
<reference evidence="11" key="1">
    <citation type="submission" date="2016-11" db="UniProtKB">
        <authorList>
            <consortium name="WormBaseParasite"/>
        </authorList>
    </citation>
    <scope>IDENTIFICATION</scope>
</reference>
<keyword evidence="7" id="KW-1015">Disulfide bond</keyword>
<evidence type="ECO:0000256" key="1">
    <source>
        <dbReference type="ARBA" id="ARBA00004173"/>
    </source>
</evidence>
<dbReference type="Proteomes" id="UP000095283">
    <property type="component" value="Unplaced"/>
</dbReference>
<dbReference type="GO" id="GO:0005758">
    <property type="term" value="C:mitochondrial intermembrane space"/>
    <property type="evidence" value="ECO:0007669"/>
    <property type="project" value="TreeGrafter"/>
</dbReference>
<evidence type="ECO:0000259" key="9">
    <source>
        <dbReference type="Pfam" id="PF06747"/>
    </source>
</evidence>
<comment type="subcellular location">
    <subcellularLocation>
        <location evidence="1">Mitochondrion</location>
    </subcellularLocation>
</comment>
<dbReference type="AlphaFoldDB" id="A0A1I7X3J5"/>
<evidence type="ECO:0000256" key="5">
    <source>
        <dbReference type="ARBA" id="ARBA00023010"/>
    </source>
</evidence>
<dbReference type="GO" id="GO:0045041">
    <property type="term" value="P:protein import into mitochondrial intermembrane space"/>
    <property type="evidence" value="ECO:0007669"/>
    <property type="project" value="InterPro"/>
</dbReference>
<dbReference type="PANTHER" id="PTHR21622:SF0">
    <property type="entry name" value="COILED-COIL-HELIX-COILED-COIL-HELIX DOMAIN CONTAINING 4"/>
    <property type="match status" value="1"/>
</dbReference>
<dbReference type="Pfam" id="PF06747">
    <property type="entry name" value="CHCH"/>
    <property type="match status" value="1"/>
</dbReference>
<evidence type="ECO:0000256" key="4">
    <source>
        <dbReference type="ARBA" id="ARBA00023002"/>
    </source>
</evidence>
<feature type="domain" description="CHCH" evidence="9">
    <location>
        <begin position="68"/>
        <end position="105"/>
    </location>
</feature>
<dbReference type="InterPro" id="IPR010625">
    <property type="entry name" value="CHCH"/>
</dbReference>
<dbReference type="PROSITE" id="PS51808">
    <property type="entry name" value="CHCH"/>
    <property type="match status" value="1"/>
</dbReference>
<sequence length="111" mass="12562">MDVIEEKDKIEYITESEFWEDIKDAYIKELANMDPNDVYPSNNPGPTNPDGTVNFECHCVGHLVASPCGWEFREAVTCQKSSSEEEMESGACSEQLMAFMDCAMRTQCFKS</sequence>
<keyword evidence="8" id="KW-0676">Redox-active center</keyword>
<dbReference type="GO" id="GO:0015035">
    <property type="term" value="F:protein-disulfide reductase activity"/>
    <property type="evidence" value="ECO:0007669"/>
    <property type="project" value="InterPro"/>
</dbReference>
<evidence type="ECO:0000256" key="6">
    <source>
        <dbReference type="ARBA" id="ARBA00023128"/>
    </source>
</evidence>
<keyword evidence="10" id="KW-1185">Reference proteome</keyword>
<organism evidence="10 11">
    <name type="scientific">Heterorhabditis bacteriophora</name>
    <name type="common">Entomopathogenic nematode worm</name>
    <dbReference type="NCBI Taxonomy" id="37862"/>
    <lineage>
        <taxon>Eukaryota</taxon>
        <taxon>Metazoa</taxon>
        <taxon>Ecdysozoa</taxon>
        <taxon>Nematoda</taxon>
        <taxon>Chromadorea</taxon>
        <taxon>Rhabditida</taxon>
        <taxon>Rhabditina</taxon>
        <taxon>Rhabditomorpha</taxon>
        <taxon>Strongyloidea</taxon>
        <taxon>Heterorhabditidae</taxon>
        <taxon>Heterorhabditis</taxon>
    </lineage>
</organism>
<name>A0A1I7X3J5_HETBA</name>
<evidence type="ECO:0000256" key="2">
    <source>
        <dbReference type="ARBA" id="ARBA00022448"/>
    </source>
</evidence>
<accession>A0A1I7X3J5</accession>
<evidence type="ECO:0000256" key="7">
    <source>
        <dbReference type="ARBA" id="ARBA00023157"/>
    </source>
</evidence>
<evidence type="ECO:0000256" key="8">
    <source>
        <dbReference type="ARBA" id="ARBA00023284"/>
    </source>
</evidence>
<evidence type="ECO:0000313" key="11">
    <source>
        <dbReference type="WBParaSite" id="Hba_12168"/>
    </source>
</evidence>
<dbReference type="PANTHER" id="PTHR21622">
    <property type="entry name" value="COILED-COIL-HELIX-COILED-COIL-HELIX DOMAIN CONTAINING 4"/>
    <property type="match status" value="1"/>
</dbReference>
<dbReference type="WBParaSite" id="Hba_12168">
    <property type="protein sequence ID" value="Hba_12168"/>
    <property type="gene ID" value="Hba_12168"/>
</dbReference>
<dbReference type="Gene3D" id="1.10.287.2900">
    <property type="match status" value="1"/>
</dbReference>
<keyword evidence="5" id="KW-0811">Translocation</keyword>
<dbReference type="InterPro" id="IPR039289">
    <property type="entry name" value="CHCHD4"/>
</dbReference>
<proteinExistence type="predicted"/>
<keyword evidence="4" id="KW-0560">Oxidoreductase</keyword>
<evidence type="ECO:0000256" key="3">
    <source>
        <dbReference type="ARBA" id="ARBA00022927"/>
    </source>
</evidence>